<keyword evidence="1" id="KW-0456">Lyase</keyword>
<dbReference type="PANTHER" id="PTHR42905">
    <property type="entry name" value="PHOSPHOENOLPYRUVATE CARBOXYLASE"/>
    <property type="match status" value="1"/>
</dbReference>
<dbReference type="InterPro" id="IPR015813">
    <property type="entry name" value="Pyrv/PenolPyrv_kinase-like_dom"/>
</dbReference>
<dbReference type="InterPro" id="IPR039556">
    <property type="entry name" value="ICL/PEPM"/>
</dbReference>
<organism evidence="1 2">
    <name type="scientific">Myxococcus landrumensis</name>
    <dbReference type="NCBI Taxonomy" id="2813577"/>
    <lineage>
        <taxon>Bacteria</taxon>
        <taxon>Pseudomonadati</taxon>
        <taxon>Myxococcota</taxon>
        <taxon>Myxococcia</taxon>
        <taxon>Myxococcales</taxon>
        <taxon>Cystobacterineae</taxon>
        <taxon>Myxococcaceae</taxon>
        <taxon>Myxococcus</taxon>
    </lineage>
</organism>
<accession>A0ABX7NFW5</accession>
<gene>
    <name evidence="1" type="ORF">JY572_15050</name>
</gene>
<reference evidence="1 2" key="1">
    <citation type="submission" date="2021-02" db="EMBL/GenBank/DDBJ databases">
        <title>De Novo genome assembly of isolated myxobacteria.</title>
        <authorList>
            <person name="Stevens D.C."/>
        </authorList>
    </citation>
    <scope>NUCLEOTIDE SEQUENCE [LARGE SCALE GENOMIC DNA]</scope>
    <source>
        <strain evidence="1 2">SCHIC003</strain>
    </source>
</reference>
<evidence type="ECO:0000313" key="1">
    <source>
        <dbReference type="EMBL" id="QSQ17293.1"/>
    </source>
</evidence>
<evidence type="ECO:0000313" key="2">
    <source>
        <dbReference type="Proteomes" id="UP000663090"/>
    </source>
</evidence>
<name>A0ABX7NFW5_9BACT</name>
<dbReference type="PANTHER" id="PTHR42905:SF16">
    <property type="entry name" value="CARBOXYPHOSPHONOENOLPYRUVATE PHOSPHONOMUTASE-LIKE PROTEIN (AFU_ORTHOLOGUE AFUA_5G07230)"/>
    <property type="match status" value="1"/>
</dbReference>
<dbReference type="EMBL" id="CP071091">
    <property type="protein sequence ID" value="QSQ17293.1"/>
    <property type="molecule type" value="Genomic_DNA"/>
</dbReference>
<dbReference type="RefSeq" id="WP_206718923.1">
    <property type="nucleotide sequence ID" value="NZ_CP071091.1"/>
</dbReference>
<protein>
    <submittedName>
        <fullName evidence="1">Isocitrate lyase/phosphoenolpyruvate mutase family protein</fullName>
    </submittedName>
</protein>
<proteinExistence type="predicted"/>
<dbReference type="Gene3D" id="3.20.20.60">
    <property type="entry name" value="Phosphoenolpyruvate-binding domains"/>
    <property type="match status" value="1"/>
</dbReference>
<keyword evidence="2" id="KW-1185">Reference proteome</keyword>
<dbReference type="GO" id="GO:0016829">
    <property type="term" value="F:lyase activity"/>
    <property type="evidence" value="ECO:0007669"/>
    <property type="project" value="UniProtKB-KW"/>
</dbReference>
<dbReference type="InterPro" id="IPR040442">
    <property type="entry name" value="Pyrv_kinase-like_dom_sf"/>
</dbReference>
<dbReference type="CDD" id="cd00377">
    <property type="entry name" value="ICL_PEPM"/>
    <property type="match status" value="1"/>
</dbReference>
<sequence length="271" mass="27946">MPIAPPSSIREFRQLHQSGLLLLVNAWDAGSARVMESLGAKAIATTSAGLAWSQGYPDGDLLPVSRLLDAVASIARVVKVPLTVDMEGGYSNEPHAVGELAAGVLDAGAVGINLEDGTGTVDLLCAKIEAVKLAAARKSVDLFVNARTDVFLRGIGPAERRVEETLARARRLRDAGADGLFVPGVKAPADIKAIASEAGLPLNVMAMVGMSHASELEALGARRLSSGANIATATLGRVAALTTEFLRNGGAVSPPEAGITYPAINALLTRP</sequence>
<dbReference type="Proteomes" id="UP000663090">
    <property type="component" value="Chromosome"/>
</dbReference>
<dbReference type="Pfam" id="PF13714">
    <property type="entry name" value="PEP_mutase"/>
    <property type="match status" value="1"/>
</dbReference>
<dbReference type="SUPFAM" id="SSF51621">
    <property type="entry name" value="Phosphoenolpyruvate/pyruvate domain"/>
    <property type="match status" value="1"/>
</dbReference>